<comment type="caution">
    <text evidence="2">The sequence shown here is derived from an EMBL/GenBank/DDBJ whole genome shotgun (WGS) entry which is preliminary data.</text>
</comment>
<dbReference type="AlphaFoldDB" id="A0A0J1FL02"/>
<dbReference type="PROSITE" id="PS50943">
    <property type="entry name" value="HTH_CROC1"/>
    <property type="match status" value="1"/>
</dbReference>
<gene>
    <name evidence="2" type="ORF">DEAC_c40460</name>
</gene>
<dbReference type="GO" id="GO:0003677">
    <property type="term" value="F:DNA binding"/>
    <property type="evidence" value="ECO:0007669"/>
    <property type="project" value="InterPro"/>
</dbReference>
<dbReference type="RefSeq" id="WP_053006534.1">
    <property type="nucleotide sequence ID" value="NZ_LDZY01000018.1"/>
</dbReference>
<evidence type="ECO:0000313" key="3">
    <source>
        <dbReference type="Proteomes" id="UP000036356"/>
    </source>
</evidence>
<proteinExistence type="predicted"/>
<organism evidence="2 3">
    <name type="scientific">Desulfosporosinus acididurans</name>
    <dbReference type="NCBI Taxonomy" id="476652"/>
    <lineage>
        <taxon>Bacteria</taxon>
        <taxon>Bacillati</taxon>
        <taxon>Bacillota</taxon>
        <taxon>Clostridia</taxon>
        <taxon>Eubacteriales</taxon>
        <taxon>Desulfitobacteriaceae</taxon>
        <taxon>Desulfosporosinus</taxon>
    </lineage>
</organism>
<dbReference type="InterPro" id="IPR010982">
    <property type="entry name" value="Lambda_DNA-bd_dom_sf"/>
</dbReference>
<dbReference type="CDD" id="cd00093">
    <property type="entry name" value="HTH_XRE"/>
    <property type="match status" value="1"/>
</dbReference>
<name>A0A0J1FL02_9FIRM</name>
<dbReference type="Gene3D" id="1.10.260.40">
    <property type="entry name" value="lambda repressor-like DNA-binding domains"/>
    <property type="match status" value="1"/>
</dbReference>
<protein>
    <recommendedName>
        <fullName evidence="1">HTH cro/C1-type domain-containing protein</fullName>
    </recommendedName>
</protein>
<reference evidence="2 3" key="1">
    <citation type="submission" date="2015-06" db="EMBL/GenBank/DDBJ databases">
        <title>Draft genome of the moderately acidophilic sulfate reducer Candidatus Desulfosporosinus acididurans strain M1.</title>
        <authorList>
            <person name="Poehlein A."/>
            <person name="Petzsch P."/>
            <person name="Johnson B.D."/>
            <person name="Schloemann M."/>
            <person name="Daniel R."/>
            <person name="Muehling M."/>
        </authorList>
    </citation>
    <scope>NUCLEOTIDE SEQUENCE [LARGE SCALE GENOMIC DNA]</scope>
    <source>
        <strain evidence="2 3">M1</strain>
    </source>
</reference>
<feature type="domain" description="HTH cro/C1-type" evidence="1">
    <location>
        <begin position="36"/>
        <end position="62"/>
    </location>
</feature>
<dbReference type="STRING" id="476652.DEAC_c40460"/>
<dbReference type="SUPFAM" id="SSF47413">
    <property type="entry name" value="lambda repressor-like DNA-binding domains"/>
    <property type="match status" value="1"/>
</dbReference>
<sequence>MSEAKAIKTLIRATGMNARSFSKQAQIPYTTLMSILERGISNSSVGNVAKICKALGITFEYLDDLTGLSDSVFNSEISNRRDVKKMTLTEEALKTALEVLNDELKERPLSPERVAALTETIKVLSGINPLSRP</sequence>
<evidence type="ECO:0000313" key="2">
    <source>
        <dbReference type="EMBL" id="KLU64052.1"/>
    </source>
</evidence>
<keyword evidence="3" id="KW-1185">Reference proteome</keyword>
<evidence type="ECO:0000259" key="1">
    <source>
        <dbReference type="PROSITE" id="PS50943"/>
    </source>
</evidence>
<dbReference type="EMBL" id="LDZY01000018">
    <property type="protein sequence ID" value="KLU64052.1"/>
    <property type="molecule type" value="Genomic_DNA"/>
</dbReference>
<dbReference type="Pfam" id="PF13443">
    <property type="entry name" value="HTH_26"/>
    <property type="match status" value="1"/>
</dbReference>
<dbReference type="Proteomes" id="UP000036356">
    <property type="component" value="Unassembled WGS sequence"/>
</dbReference>
<dbReference type="PATRIC" id="fig|476652.3.peg.4286"/>
<accession>A0A0J1FL02</accession>
<dbReference type="InterPro" id="IPR001387">
    <property type="entry name" value="Cro/C1-type_HTH"/>
</dbReference>